<gene>
    <name evidence="2" type="ORF">RFI_27354</name>
</gene>
<name>X6M7R4_RETFI</name>
<sequence length="224" mass="25382">KKKKNRESINKSSKTLQHFYLLLQCIELLVSYGHWLFPFYQLEYNDEKAAKLSELMLFSCPKCINRGNDTLSLLSFSPSPSPSPSASPSLSPSSSSSSSLSPSALSLSLADTSDPNHNQINHKEFFDVIHPLFFTMVKDSRVCEDICIVSELTQFGVNTQERYLLVKCLWRSHNHKISETCQHMLHCNQALSASLECFDEHIIDIVAEYCIGQKIRQKNAVFVC</sequence>
<feature type="non-terminal residue" evidence="2">
    <location>
        <position position="1"/>
    </location>
</feature>
<keyword evidence="1" id="KW-0472">Membrane</keyword>
<evidence type="ECO:0000313" key="2">
    <source>
        <dbReference type="EMBL" id="ETO10023.1"/>
    </source>
</evidence>
<comment type="caution">
    <text evidence="2">The sequence shown here is derived from an EMBL/GenBank/DDBJ whole genome shotgun (WGS) entry which is preliminary data.</text>
</comment>
<keyword evidence="1" id="KW-0812">Transmembrane</keyword>
<dbReference type="EMBL" id="ASPP01023715">
    <property type="protein sequence ID" value="ETO10023.1"/>
    <property type="molecule type" value="Genomic_DNA"/>
</dbReference>
<keyword evidence="1" id="KW-1133">Transmembrane helix</keyword>
<organism evidence="2 3">
    <name type="scientific">Reticulomyxa filosa</name>
    <dbReference type="NCBI Taxonomy" id="46433"/>
    <lineage>
        <taxon>Eukaryota</taxon>
        <taxon>Sar</taxon>
        <taxon>Rhizaria</taxon>
        <taxon>Retaria</taxon>
        <taxon>Foraminifera</taxon>
        <taxon>Monothalamids</taxon>
        <taxon>Reticulomyxidae</taxon>
        <taxon>Reticulomyxa</taxon>
    </lineage>
</organism>
<feature type="transmembrane region" description="Helical" evidence="1">
    <location>
        <begin position="20"/>
        <end position="40"/>
    </location>
</feature>
<accession>X6M7R4</accession>
<protein>
    <submittedName>
        <fullName evidence="2">Uncharacterized protein</fullName>
    </submittedName>
</protein>
<evidence type="ECO:0000256" key="1">
    <source>
        <dbReference type="SAM" id="Phobius"/>
    </source>
</evidence>
<dbReference type="Proteomes" id="UP000023152">
    <property type="component" value="Unassembled WGS sequence"/>
</dbReference>
<evidence type="ECO:0000313" key="3">
    <source>
        <dbReference type="Proteomes" id="UP000023152"/>
    </source>
</evidence>
<proteinExistence type="predicted"/>
<keyword evidence="3" id="KW-1185">Reference proteome</keyword>
<reference evidence="2 3" key="1">
    <citation type="journal article" date="2013" name="Curr. Biol.">
        <title>The Genome of the Foraminiferan Reticulomyxa filosa.</title>
        <authorList>
            <person name="Glockner G."/>
            <person name="Hulsmann N."/>
            <person name="Schleicher M."/>
            <person name="Noegel A.A."/>
            <person name="Eichinger L."/>
            <person name="Gallinger C."/>
            <person name="Pawlowski J."/>
            <person name="Sierra R."/>
            <person name="Euteneuer U."/>
            <person name="Pillet L."/>
            <person name="Moustafa A."/>
            <person name="Platzer M."/>
            <person name="Groth M."/>
            <person name="Szafranski K."/>
            <person name="Schliwa M."/>
        </authorList>
    </citation>
    <scope>NUCLEOTIDE SEQUENCE [LARGE SCALE GENOMIC DNA]</scope>
</reference>
<dbReference type="AlphaFoldDB" id="X6M7R4"/>